<dbReference type="WBParaSite" id="nRc.2.0.1.t03962-RA">
    <property type="protein sequence ID" value="nRc.2.0.1.t03962-RA"/>
    <property type="gene ID" value="nRc.2.0.1.g03962"/>
</dbReference>
<reference evidence="2" key="1">
    <citation type="submission" date="2022-11" db="UniProtKB">
        <authorList>
            <consortium name="WormBaseParasite"/>
        </authorList>
    </citation>
    <scope>IDENTIFICATION</scope>
</reference>
<protein>
    <submittedName>
        <fullName evidence="2">Uncharacterized protein</fullName>
    </submittedName>
</protein>
<sequence length="38" mass="4186">MLKNYVTSNPPVMRHGGQTHQLSNEILKGCGLTTVDNM</sequence>
<accession>A0A915HRG8</accession>
<dbReference type="Proteomes" id="UP000887565">
    <property type="component" value="Unplaced"/>
</dbReference>
<evidence type="ECO:0000313" key="1">
    <source>
        <dbReference type="Proteomes" id="UP000887565"/>
    </source>
</evidence>
<evidence type="ECO:0000313" key="2">
    <source>
        <dbReference type="WBParaSite" id="nRc.2.0.1.t03962-RA"/>
    </source>
</evidence>
<keyword evidence="1" id="KW-1185">Reference proteome</keyword>
<dbReference type="AlphaFoldDB" id="A0A915HRG8"/>
<name>A0A915HRG8_ROMCU</name>
<proteinExistence type="predicted"/>
<organism evidence="1 2">
    <name type="scientific">Romanomermis culicivorax</name>
    <name type="common">Nematode worm</name>
    <dbReference type="NCBI Taxonomy" id="13658"/>
    <lineage>
        <taxon>Eukaryota</taxon>
        <taxon>Metazoa</taxon>
        <taxon>Ecdysozoa</taxon>
        <taxon>Nematoda</taxon>
        <taxon>Enoplea</taxon>
        <taxon>Dorylaimia</taxon>
        <taxon>Mermithida</taxon>
        <taxon>Mermithoidea</taxon>
        <taxon>Mermithidae</taxon>
        <taxon>Romanomermis</taxon>
    </lineage>
</organism>